<evidence type="ECO:0000313" key="2">
    <source>
        <dbReference type="EMBL" id="MTU04633.1"/>
    </source>
</evidence>
<dbReference type="EMBL" id="WNBM01000009">
    <property type="protein sequence ID" value="MTT76574.1"/>
    <property type="molecule type" value="Genomic_DNA"/>
</dbReference>
<dbReference type="Proteomes" id="UP000484547">
    <property type="component" value="Unassembled WGS sequence"/>
</dbReference>
<evidence type="ECO:0000313" key="3">
    <source>
        <dbReference type="Proteomes" id="UP000443070"/>
    </source>
</evidence>
<organism evidence="1 4">
    <name type="scientific">Phascolarctobacterium faecium</name>
    <dbReference type="NCBI Taxonomy" id="33025"/>
    <lineage>
        <taxon>Bacteria</taxon>
        <taxon>Bacillati</taxon>
        <taxon>Bacillota</taxon>
        <taxon>Negativicutes</taxon>
        <taxon>Acidaminococcales</taxon>
        <taxon>Acidaminococcaceae</taxon>
        <taxon>Phascolarctobacterium</taxon>
    </lineage>
</organism>
<accession>A0A7X3BW73</accession>
<dbReference type="RefSeq" id="WP_155164207.1">
    <property type="nucleotide sequence ID" value="NZ_WNBG01000009.1"/>
</dbReference>
<keyword evidence="3" id="KW-1185">Reference proteome</keyword>
<comment type="caution">
    <text evidence="1">The sequence shown here is derived from an EMBL/GenBank/DDBJ whole genome shotgun (WGS) entry which is preliminary data.</text>
</comment>
<evidence type="ECO:0000313" key="4">
    <source>
        <dbReference type="Proteomes" id="UP000484547"/>
    </source>
</evidence>
<dbReference type="AlphaFoldDB" id="A0A7X3BW73"/>
<dbReference type="EMBL" id="WNBW01000009">
    <property type="protein sequence ID" value="MTU04633.1"/>
    <property type="molecule type" value="Genomic_DNA"/>
</dbReference>
<sequence>MIYQKLTTSTGQCLLLIRKHAGRDGFELWRRKERCWCYFNNVGAEYFKEFFDMRGELTDISEAEALELIKELRE</sequence>
<evidence type="ECO:0000313" key="1">
    <source>
        <dbReference type="EMBL" id="MTT76574.1"/>
    </source>
</evidence>
<name>A0A7X3BW73_9FIRM</name>
<protein>
    <submittedName>
        <fullName evidence="1">Uncharacterized protein</fullName>
    </submittedName>
</protein>
<proteinExistence type="predicted"/>
<reference evidence="3 4" key="1">
    <citation type="journal article" date="2019" name="Nat. Med.">
        <title>A library of human gut bacterial isolates paired with longitudinal multiomics data enables mechanistic microbiome research.</title>
        <authorList>
            <person name="Poyet M."/>
            <person name="Groussin M."/>
            <person name="Gibbons S.M."/>
            <person name="Avila-Pacheco J."/>
            <person name="Jiang X."/>
            <person name="Kearney S.M."/>
            <person name="Perrotta A.R."/>
            <person name="Berdy B."/>
            <person name="Zhao S."/>
            <person name="Lieberman T.D."/>
            <person name="Swanson P.K."/>
            <person name="Smith M."/>
            <person name="Roesemann S."/>
            <person name="Alexander J.E."/>
            <person name="Rich S.A."/>
            <person name="Livny J."/>
            <person name="Vlamakis H."/>
            <person name="Clish C."/>
            <person name="Bullock K."/>
            <person name="Deik A."/>
            <person name="Scott J."/>
            <person name="Pierce K.A."/>
            <person name="Xavier R.J."/>
            <person name="Alm E.J."/>
        </authorList>
    </citation>
    <scope>NUCLEOTIDE SEQUENCE [LARGE SCALE GENOMIC DNA]</scope>
    <source>
        <strain evidence="1 4">BIOML-A13</strain>
        <strain evidence="2 3">BIOML-A3</strain>
    </source>
</reference>
<dbReference type="Proteomes" id="UP000443070">
    <property type="component" value="Unassembled WGS sequence"/>
</dbReference>
<gene>
    <name evidence="1" type="ORF">GMD11_09905</name>
    <name evidence="2" type="ORF">GMD18_09500</name>
</gene>